<evidence type="ECO:0008006" key="4">
    <source>
        <dbReference type="Google" id="ProtNLM"/>
    </source>
</evidence>
<gene>
    <name evidence="2" type="ORF">Pcatena_04580</name>
</gene>
<protein>
    <recommendedName>
        <fullName evidence="4">HeH/LEM domain-containing protein</fullName>
    </recommendedName>
</protein>
<evidence type="ECO:0000256" key="1">
    <source>
        <dbReference type="SAM" id="MobiDB-lite"/>
    </source>
</evidence>
<evidence type="ECO:0000313" key="3">
    <source>
        <dbReference type="Proteomes" id="UP000273154"/>
    </source>
</evidence>
<dbReference type="RefSeq" id="WP_126421266.1">
    <property type="nucleotide sequence ID" value="NZ_AP019367.1"/>
</dbReference>
<accession>A0A3G9JWL7</accession>
<reference evidence="3" key="1">
    <citation type="submission" date="2018-11" db="EMBL/GenBank/DDBJ databases">
        <title>Comparative genomics of Parolsenella catena and Libanicoccus massiliensis: Reclassification of Libanicoccus massiliensis as Parolsenella massiliensis comb. nov.</title>
        <authorList>
            <person name="Sakamoto M."/>
            <person name="Ikeyama N."/>
            <person name="Murakami T."/>
            <person name="Mori H."/>
            <person name="Yuki M."/>
            <person name="Ohkuma M."/>
        </authorList>
    </citation>
    <scope>NUCLEOTIDE SEQUENCE [LARGE SCALE GENOMIC DNA]</scope>
    <source>
        <strain evidence="3">JCM 31932</strain>
    </source>
</reference>
<dbReference type="EMBL" id="AP019367">
    <property type="protein sequence ID" value="BBH49871.1"/>
    <property type="molecule type" value="Genomic_DNA"/>
</dbReference>
<dbReference type="KEGG" id="pcat:Pcatena_04580"/>
<sequence>MLALVTYPYRDRETLAVHLAGEEVELADARFAELCAGGYVDVPAEKPAEPTEPAAEQEVAPRPVSAPVEMTVAELRAVIESKGGFAPRKATKAELQAMLAAL</sequence>
<dbReference type="Proteomes" id="UP000273154">
    <property type="component" value="Chromosome"/>
</dbReference>
<proteinExistence type="predicted"/>
<evidence type="ECO:0000313" key="2">
    <source>
        <dbReference type="EMBL" id="BBH49871.1"/>
    </source>
</evidence>
<organism evidence="2 3">
    <name type="scientific">Parolsenella catena</name>
    <dbReference type="NCBI Taxonomy" id="2003188"/>
    <lineage>
        <taxon>Bacteria</taxon>
        <taxon>Bacillati</taxon>
        <taxon>Actinomycetota</taxon>
        <taxon>Coriobacteriia</taxon>
        <taxon>Coriobacteriales</taxon>
        <taxon>Atopobiaceae</taxon>
        <taxon>Parolsenella</taxon>
    </lineage>
</organism>
<dbReference type="AlphaFoldDB" id="A0A3G9JWL7"/>
<feature type="compositionally biased region" description="Low complexity" evidence="1">
    <location>
        <begin position="51"/>
        <end position="61"/>
    </location>
</feature>
<dbReference type="OrthoDB" id="9975061at2"/>
<keyword evidence="3" id="KW-1185">Reference proteome</keyword>
<name>A0A3G9JWL7_9ACTN</name>
<dbReference type="GeneID" id="88848598"/>
<feature type="region of interest" description="Disordered" evidence="1">
    <location>
        <begin position="43"/>
        <end position="65"/>
    </location>
</feature>